<reference evidence="2 3" key="1">
    <citation type="journal article" date="2018" name="PLoS Pathog.">
        <title>Evolution of structural diversity of trichothecenes, a family of toxins produced by plant pathogenic and entomopathogenic fungi.</title>
        <authorList>
            <person name="Proctor R.H."/>
            <person name="McCormick S.P."/>
            <person name="Kim H.S."/>
            <person name="Cardoza R.E."/>
            <person name="Stanley A.M."/>
            <person name="Lindo L."/>
            <person name="Kelly A."/>
            <person name="Brown D.W."/>
            <person name="Lee T."/>
            <person name="Vaughan M.M."/>
            <person name="Alexander N.J."/>
            <person name="Busman M."/>
            <person name="Gutierrez S."/>
        </authorList>
    </citation>
    <scope>NUCLEOTIDE SEQUENCE [LARGE SCALE GENOMIC DNA]</scope>
    <source>
        <strain evidence="2 3">NRRL 13405</strain>
    </source>
</reference>
<dbReference type="OrthoDB" id="3553147at2759"/>
<proteinExistence type="predicted"/>
<feature type="domain" description="Heterokaryon incompatibility" evidence="1">
    <location>
        <begin position="48"/>
        <end position="221"/>
    </location>
</feature>
<evidence type="ECO:0000313" key="3">
    <source>
        <dbReference type="Proteomes" id="UP000265631"/>
    </source>
</evidence>
<dbReference type="EMBL" id="PXXK01000397">
    <property type="protein sequence ID" value="RFN44785.1"/>
    <property type="molecule type" value="Genomic_DNA"/>
</dbReference>
<dbReference type="STRING" id="2594813.A0A395MA81"/>
<keyword evidence="3" id="KW-1185">Reference proteome</keyword>
<comment type="caution">
    <text evidence="2">The sequence shown here is derived from an EMBL/GenBank/DDBJ whole genome shotgun (WGS) entry which is preliminary data.</text>
</comment>
<dbReference type="PANTHER" id="PTHR24148">
    <property type="entry name" value="ANKYRIN REPEAT DOMAIN-CONTAINING PROTEIN 39 HOMOLOG-RELATED"/>
    <property type="match status" value="1"/>
</dbReference>
<gene>
    <name evidence="2" type="ORF">FIE12Z_10979</name>
</gene>
<dbReference type="AlphaFoldDB" id="A0A395MA81"/>
<evidence type="ECO:0000313" key="2">
    <source>
        <dbReference type="EMBL" id="RFN44785.1"/>
    </source>
</evidence>
<dbReference type="InterPro" id="IPR052895">
    <property type="entry name" value="HetReg/Transcr_Mod"/>
</dbReference>
<name>A0A395MA81_9HYPO</name>
<accession>A0A395MA81</accession>
<dbReference type="PANTHER" id="PTHR24148:SF73">
    <property type="entry name" value="HET DOMAIN PROTEIN (AFU_ORTHOLOGUE AFUA_8G01020)"/>
    <property type="match status" value="1"/>
</dbReference>
<protein>
    <submittedName>
        <fullName evidence="2">Heterokaryon incompatibility protein het-6</fullName>
    </submittedName>
</protein>
<organism evidence="2 3">
    <name type="scientific">Fusarium flagelliforme</name>
    <dbReference type="NCBI Taxonomy" id="2675880"/>
    <lineage>
        <taxon>Eukaryota</taxon>
        <taxon>Fungi</taxon>
        <taxon>Dikarya</taxon>
        <taxon>Ascomycota</taxon>
        <taxon>Pezizomycotina</taxon>
        <taxon>Sordariomycetes</taxon>
        <taxon>Hypocreomycetidae</taxon>
        <taxon>Hypocreales</taxon>
        <taxon>Nectriaceae</taxon>
        <taxon>Fusarium</taxon>
        <taxon>Fusarium incarnatum-equiseti species complex</taxon>
    </lineage>
</organism>
<dbReference type="InterPro" id="IPR010730">
    <property type="entry name" value="HET"/>
</dbReference>
<sequence>MPRFLYSSLKPLQVRVLDLQPGSPEDPLAGTLLHRTLSPEDDKIPYIQALSYCWGDQSRPQSITLTNEQPAGENRPVQAWETGDLDIGPNLACALRSLRYHDKKRRLWCDSICINQLDVGERSAQVQRMHHIYRSAASVIIWLGPETSWSNIAIDALWSMAHLVKSVTLNTQPIGYKIVFKYPGHVKYIHNTPLPLNRDQWSALEQLFALDWHKRLWTHQEVVLAKQDTCTIMLGDKEITWREYKFAVCLICNAKSPPPGAVLDLVSFNDNAITCDSRIVAQEMNTEINGNWLAPMQMMSRYRCSDDRDRIFSLCGLVEPDIAQSIPVDYTRSVKEIFTSVCLDHMSRMKNIEFLASCNSAISPSWVADLDRSLGDLCTDSDASARSAHAACLIEPNILQAAGITCDKLCNEPIPLPRKSLFQKTSDILQKIVDTILALVSVDTLQNDRVLDKLIMMITYGDVQDYRLERNRPPTIYSCHYLEGWRRRIRLWVNGIFENDDAITRWDSDEAYIRCLHSGGSSIGCSKTDRGSFVRVPLESRSGDIVAAFLGLRCHVILRPQASPNGTDSFLVVGPAYHPDFSACQAFLGDDLLGWQPLYDPTYATFAFGKEGQPIRWTDPRLDGVPFEDGFDQVLLDSGMPCWGRPGSRGYGIHDPRMSEQALKKRGVPIERFQLI</sequence>
<evidence type="ECO:0000259" key="1">
    <source>
        <dbReference type="Pfam" id="PF06985"/>
    </source>
</evidence>
<dbReference type="Proteomes" id="UP000265631">
    <property type="component" value="Unassembled WGS sequence"/>
</dbReference>
<dbReference type="Pfam" id="PF06985">
    <property type="entry name" value="HET"/>
    <property type="match status" value="1"/>
</dbReference>